<proteinExistence type="predicted"/>
<keyword evidence="2" id="KW-1185">Reference proteome</keyword>
<gene>
    <name evidence="1" type="ORF">MGAL_10B089742</name>
</gene>
<organism evidence="1 2">
    <name type="scientific">Mytilus galloprovincialis</name>
    <name type="common">Mediterranean mussel</name>
    <dbReference type="NCBI Taxonomy" id="29158"/>
    <lineage>
        <taxon>Eukaryota</taxon>
        <taxon>Metazoa</taxon>
        <taxon>Spiralia</taxon>
        <taxon>Lophotrochozoa</taxon>
        <taxon>Mollusca</taxon>
        <taxon>Bivalvia</taxon>
        <taxon>Autobranchia</taxon>
        <taxon>Pteriomorphia</taxon>
        <taxon>Mytilida</taxon>
        <taxon>Mytiloidea</taxon>
        <taxon>Mytilidae</taxon>
        <taxon>Mytilinae</taxon>
        <taxon>Mytilus</taxon>
    </lineage>
</organism>
<dbReference type="AlphaFoldDB" id="A0A8B6FZ79"/>
<protein>
    <submittedName>
        <fullName evidence="1">Uncharacterized protein</fullName>
    </submittedName>
</protein>
<dbReference type="PANTHER" id="PTHR35378:SF1">
    <property type="entry name" value="C2H2-TYPE DOMAIN-CONTAINING PROTEIN"/>
    <property type="match status" value="1"/>
</dbReference>
<comment type="caution">
    <text evidence="1">The sequence shown here is derived from an EMBL/GenBank/DDBJ whole genome shotgun (WGS) entry which is preliminary data.</text>
</comment>
<reference evidence="1" key="1">
    <citation type="submission" date="2018-11" db="EMBL/GenBank/DDBJ databases">
        <authorList>
            <person name="Alioto T."/>
            <person name="Alioto T."/>
        </authorList>
    </citation>
    <scope>NUCLEOTIDE SEQUENCE</scope>
</reference>
<name>A0A8B6FZ79_MYTGA</name>
<accession>A0A8B6FZ79</accession>
<dbReference type="EMBL" id="UYJE01007635">
    <property type="protein sequence ID" value="VDI56592.1"/>
    <property type="molecule type" value="Genomic_DNA"/>
</dbReference>
<dbReference type="OrthoDB" id="6148233at2759"/>
<evidence type="ECO:0000313" key="2">
    <source>
        <dbReference type="Proteomes" id="UP000596742"/>
    </source>
</evidence>
<dbReference type="PANTHER" id="PTHR35378">
    <property type="entry name" value="UNNAMED PRODUCT"/>
    <property type="match status" value="1"/>
</dbReference>
<dbReference type="Proteomes" id="UP000596742">
    <property type="component" value="Unassembled WGS sequence"/>
</dbReference>
<evidence type="ECO:0000313" key="1">
    <source>
        <dbReference type="EMBL" id="VDI56592.1"/>
    </source>
</evidence>
<sequence length="270" mass="31705">MVDELKPSEIRYCQSSIRPTFFNGDKIGETLDEILEDELDVDDISTIQVCRKGTRWYTLDNRRLWVFKKAEKFGKCDEIEVEETDEIEERKFTTNCRGKFIEVRGDPGGTYWKKNMNKMTTLKNEYVCLSQLRYSRKTISGSPRNELDTILKGKADISDLTSLSVVQYLPEDNDEDSRYYVLRNTSNSKLWILKKAKKLGLIEDDFDVDVKIKDIIHEEEEIVEHLFDIESGKRIYNEEDLGGRLWKKKLRLTNPDDELTSMFGYLNLKH</sequence>